<sequence length="190" mass="22930">MKMRWIFWVLALMLVIPTGALAEQREPSMEAGAQAFAGHMFKHGELDEQKWLEIVKKYTPNQAAEWQKILNERKELRKQLQSEEVQKALQAKHAEMKKKREADFDQLIDRLANKEITKQQFKKEWKKLHKHKRWMTKVERQKLYKLHHQTHEAMKKNDQQALSSLLPQWLEHMKKENERLAKWIQEATQK</sequence>
<dbReference type="Proteomes" id="UP001339962">
    <property type="component" value="Unassembled WGS sequence"/>
</dbReference>
<feature type="signal peptide" evidence="2">
    <location>
        <begin position="1"/>
        <end position="22"/>
    </location>
</feature>
<comment type="caution">
    <text evidence="3">The sequence shown here is derived from an EMBL/GenBank/DDBJ whole genome shotgun (WGS) entry which is preliminary data.</text>
</comment>
<dbReference type="EMBL" id="JARTLI010000039">
    <property type="protein sequence ID" value="MED5053184.1"/>
    <property type="molecule type" value="Genomic_DNA"/>
</dbReference>
<feature type="chain" id="PRO_5044873098" description="LTXXQ motif family protein" evidence="2">
    <location>
        <begin position="23"/>
        <end position="190"/>
    </location>
</feature>
<accession>A0ABD5IZG6</accession>
<gene>
    <name evidence="3" type="ORF">P9850_15395</name>
</gene>
<dbReference type="RefSeq" id="WP_044743903.1">
    <property type="nucleotide sequence ID" value="NZ_JACIDF010000005.1"/>
</dbReference>
<organism evidence="3 4">
    <name type="scientific">Anoxybacteroides rupiense</name>
    <dbReference type="NCBI Taxonomy" id="311460"/>
    <lineage>
        <taxon>Bacteria</taxon>
        <taxon>Bacillati</taxon>
        <taxon>Bacillota</taxon>
        <taxon>Bacilli</taxon>
        <taxon>Bacillales</taxon>
        <taxon>Anoxybacillaceae</taxon>
        <taxon>Anoxybacteroides</taxon>
    </lineage>
</organism>
<reference evidence="3 4" key="1">
    <citation type="submission" date="2023-03" db="EMBL/GenBank/DDBJ databases">
        <title>Bacillus Genome Sequencing.</title>
        <authorList>
            <person name="Dunlap C."/>
        </authorList>
    </citation>
    <scope>NUCLEOTIDE SEQUENCE [LARGE SCALE GENOMIC DNA]</scope>
    <source>
        <strain evidence="3 4">NRS-38</strain>
    </source>
</reference>
<name>A0ABD5IZG6_9BACL</name>
<keyword evidence="1" id="KW-0175">Coiled coil</keyword>
<evidence type="ECO:0000256" key="2">
    <source>
        <dbReference type="SAM" id="SignalP"/>
    </source>
</evidence>
<evidence type="ECO:0000256" key="1">
    <source>
        <dbReference type="SAM" id="Coils"/>
    </source>
</evidence>
<keyword evidence="2" id="KW-0732">Signal</keyword>
<feature type="coiled-coil region" evidence="1">
    <location>
        <begin position="63"/>
        <end position="124"/>
    </location>
</feature>
<protein>
    <recommendedName>
        <fullName evidence="5">LTXXQ motif family protein</fullName>
    </recommendedName>
</protein>
<evidence type="ECO:0000313" key="3">
    <source>
        <dbReference type="EMBL" id="MED5053184.1"/>
    </source>
</evidence>
<proteinExistence type="predicted"/>
<dbReference type="AlphaFoldDB" id="A0ABD5IZG6"/>
<evidence type="ECO:0000313" key="4">
    <source>
        <dbReference type="Proteomes" id="UP001339962"/>
    </source>
</evidence>
<evidence type="ECO:0008006" key="5">
    <source>
        <dbReference type="Google" id="ProtNLM"/>
    </source>
</evidence>